<evidence type="ECO:0000259" key="5">
    <source>
        <dbReference type="Pfam" id="PF00905"/>
    </source>
</evidence>
<keyword evidence="3 4" id="KW-0472">Membrane</keyword>
<organism evidence="7 8">
    <name type="scientific">Agreia bicolorata</name>
    <dbReference type="NCBI Taxonomy" id="110935"/>
    <lineage>
        <taxon>Bacteria</taxon>
        <taxon>Bacillati</taxon>
        <taxon>Actinomycetota</taxon>
        <taxon>Actinomycetes</taxon>
        <taxon>Micrococcales</taxon>
        <taxon>Microbacteriaceae</taxon>
        <taxon>Agreia</taxon>
    </lineage>
</organism>
<dbReference type="SUPFAM" id="SSF56601">
    <property type="entry name" value="beta-lactamase/transpeptidase-like"/>
    <property type="match status" value="1"/>
</dbReference>
<dbReference type="InterPro" id="IPR012338">
    <property type="entry name" value="Beta-lactam/transpept-like"/>
</dbReference>
<dbReference type="SUPFAM" id="SSF56519">
    <property type="entry name" value="Penicillin binding protein dimerisation domain"/>
    <property type="match status" value="1"/>
</dbReference>
<dbReference type="Proteomes" id="UP000032503">
    <property type="component" value="Unassembled WGS sequence"/>
</dbReference>
<dbReference type="PANTHER" id="PTHR30627:SF1">
    <property type="entry name" value="PEPTIDOGLYCAN D,D-TRANSPEPTIDASE FTSI"/>
    <property type="match status" value="1"/>
</dbReference>
<evidence type="ECO:0000256" key="4">
    <source>
        <dbReference type="SAM" id="Phobius"/>
    </source>
</evidence>
<dbReference type="PANTHER" id="PTHR30627">
    <property type="entry name" value="PEPTIDOGLYCAN D,D-TRANSPEPTIDASE"/>
    <property type="match status" value="1"/>
</dbReference>
<gene>
    <name evidence="7" type="ORF">TZ00_16010</name>
</gene>
<evidence type="ECO:0000256" key="2">
    <source>
        <dbReference type="ARBA" id="ARBA00007171"/>
    </source>
</evidence>
<dbReference type="Pfam" id="PF03717">
    <property type="entry name" value="PBP_dimer"/>
    <property type="match status" value="1"/>
</dbReference>
<dbReference type="InterPro" id="IPR001460">
    <property type="entry name" value="PCN-bd_Tpept"/>
</dbReference>
<evidence type="ECO:0000259" key="6">
    <source>
        <dbReference type="Pfam" id="PF03717"/>
    </source>
</evidence>
<comment type="subcellular location">
    <subcellularLocation>
        <location evidence="1">Membrane</location>
    </subcellularLocation>
</comment>
<dbReference type="EMBL" id="JYFC01000008">
    <property type="protein sequence ID" value="KJC63187.1"/>
    <property type="molecule type" value="Genomic_DNA"/>
</dbReference>
<name>A0ABR5CCD7_9MICO</name>
<evidence type="ECO:0000313" key="7">
    <source>
        <dbReference type="EMBL" id="KJC63187.1"/>
    </source>
</evidence>
<protein>
    <recommendedName>
        <fullName evidence="9">Cell division protein FtsI (Penicillin-binding protein 3)</fullName>
    </recommendedName>
</protein>
<dbReference type="InterPro" id="IPR005311">
    <property type="entry name" value="PBP_dimer"/>
</dbReference>
<dbReference type="RefSeq" id="WP_044443216.1">
    <property type="nucleotide sequence ID" value="NZ_JYFC01000008.1"/>
</dbReference>
<keyword evidence="8" id="KW-1185">Reference proteome</keyword>
<feature type="transmembrane region" description="Helical" evidence="4">
    <location>
        <begin position="12"/>
        <end position="32"/>
    </location>
</feature>
<comment type="caution">
    <text evidence="7">The sequence shown here is derived from an EMBL/GenBank/DDBJ whole genome shotgun (WGS) entry which is preliminary data.</text>
</comment>
<reference evidence="7 8" key="1">
    <citation type="journal article" date="2001" name="Int. J. Syst. Evol. Microbiol.">
        <title>Agreia bicolorata gen. nov., sp. nov., to accommodate actinobacteria isolated from narrow reed grass infected by the nematode Heteroanguina graminophila.</title>
        <authorList>
            <person name="Evtushenko L.I."/>
            <person name="Dorofeeva L.V."/>
            <person name="Dobrovolskaya T.G."/>
            <person name="Streshinskaya G.M."/>
            <person name="Subbotin S.A."/>
            <person name="Tiedje J.M."/>
        </authorList>
    </citation>
    <scope>NUCLEOTIDE SEQUENCE [LARGE SCALE GENOMIC DNA]</scope>
    <source>
        <strain evidence="7 8">VKM Ac-1804</strain>
    </source>
</reference>
<dbReference type="Gene3D" id="3.40.710.10">
    <property type="entry name" value="DD-peptidase/beta-lactamase superfamily"/>
    <property type="match status" value="1"/>
</dbReference>
<evidence type="ECO:0000313" key="8">
    <source>
        <dbReference type="Proteomes" id="UP000032503"/>
    </source>
</evidence>
<dbReference type="Pfam" id="PF00905">
    <property type="entry name" value="Transpeptidase"/>
    <property type="match status" value="1"/>
</dbReference>
<evidence type="ECO:0000256" key="3">
    <source>
        <dbReference type="ARBA" id="ARBA00023136"/>
    </source>
</evidence>
<sequence>MTPTTVRTTRGRVTIAVLIIVAVVSVFCVRLIDIQVVQADSLNASSLASRSDSTVTLGTRGDIVDANGVVLATSILRYAIEADPSAVAEFDRPAADGSGDVTVSAEQAIGELASVMKLDPAVITAIVTADPTSRYALISKSVDVTTYNAIRALDIPWLYYKADQTRTYPDGSVAGNLVGFVGADGSALAGTELTQNSCLAGTDGSEVTETGEDGVAIPGSTVTLKKAVDGGKVKLTINSDLQYFAQEALAQRVTEVGAESGTVVVTEAKTGKILTAAEYPTVDPNNIDATDPAYRGAKVFSDPFEPGSTFKSITAASLIDAGAATPASQVLAPYEYKSGNAVIHDSFYHAPMPWTLTGVIEQSSNTGISMLSNNMSVDQRWDYMNKFHLGKPTEVGFVGEDSGDILPGGVSGPTQLDDQTIYNTTFGQGLTVTAVQMASAYQTIANNGVRMPVQLFEGCQHEDGTVTDAPPASTGEQVISPQAAQDTVHMMESVATTGYAADALKIPGYRVSAKTGTAEMSNGDGAYGGAYLTSMAGMAPSDDPQYVVSVTIRKPVTITSGLAAAPVFQKVLSQVLKTYRVQPSTVPAPDLPTTY</sequence>
<comment type="similarity">
    <text evidence="2">Belongs to the transpeptidase family.</text>
</comment>
<dbReference type="Gene3D" id="3.30.450.330">
    <property type="match status" value="1"/>
</dbReference>
<dbReference type="InterPro" id="IPR050515">
    <property type="entry name" value="Beta-lactam/transpept"/>
</dbReference>
<feature type="domain" description="Penicillin-binding protein dimerisation" evidence="6">
    <location>
        <begin position="58"/>
        <end position="215"/>
    </location>
</feature>
<dbReference type="Gene3D" id="3.90.1310.10">
    <property type="entry name" value="Penicillin-binding protein 2a (Domain 2)"/>
    <property type="match status" value="1"/>
</dbReference>
<evidence type="ECO:0000256" key="1">
    <source>
        <dbReference type="ARBA" id="ARBA00004370"/>
    </source>
</evidence>
<dbReference type="InterPro" id="IPR036138">
    <property type="entry name" value="PBP_dimer_sf"/>
</dbReference>
<proteinExistence type="inferred from homology"/>
<feature type="domain" description="Penicillin-binding protein transpeptidase" evidence="5">
    <location>
        <begin position="261"/>
        <end position="572"/>
    </location>
</feature>
<keyword evidence="4" id="KW-1133">Transmembrane helix</keyword>
<evidence type="ECO:0008006" key="9">
    <source>
        <dbReference type="Google" id="ProtNLM"/>
    </source>
</evidence>
<accession>A0ABR5CCD7</accession>
<keyword evidence="4" id="KW-0812">Transmembrane</keyword>